<keyword evidence="3" id="KW-1185">Reference proteome</keyword>
<comment type="caution">
    <text evidence="2">The sequence shown here is derived from an EMBL/GenBank/DDBJ whole genome shotgun (WGS) entry which is preliminary data.</text>
</comment>
<sequence length="264" mass="28423">MTALAEAFPLRVFPDAVGLPPEGREHLLPYGDHAFNAFGPSNDLVAKGAPRVAELSAWVAAQCAREVLTDDGFGAAIWAASDRGDITPAQAPLIVRSLLTAGVDTTVHGLGAVLHGLATHPEAWATLRARPERARVAFDEAVRWQSPVQTFFRTADVDVPIGGTVVPADRKILMFLGAANRDPRHWDDPDRFDLDRDPSGHVGYGMGLHQCVGQHVARLEGAAVLSALARRVERLEPAAAPTRHHNNTMRAFASLPLRLTLARA</sequence>
<dbReference type="PANTHER" id="PTHR46696">
    <property type="entry name" value="P450, PUTATIVE (EUROFUNG)-RELATED"/>
    <property type="match status" value="1"/>
</dbReference>
<dbReference type="InterPro" id="IPR001128">
    <property type="entry name" value="Cyt_P450"/>
</dbReference>
<protein>
    <submittedName>
        <fullName evidence="2">Cytochrome P450</fullName>
    </submittedName>
</protein>
<evidence type="ECO:0000313" key="3">
    <source>
        <dbReference type="Proteomes" id="UP001596175"/>
    </source>
</evidence>
<dbReference type="Pfam" id="PF00067">
    <property type="entry name" value="p450"/>
    <property type="match status" value="1"/>
</dbReference>
<dbReference type="EMBL" id="JBHSKG010000006">
    <property type="protein sequence ID" value="MFC5139359.1"/>
    <property type="molecule type" value="Genomic_DNA"/>
</dbReference>
<evidence type="ECO:0000256" key="1">
    <source>
        <dbReference type="ARBA" id="ARBA00010617"/>
    </source>
</evidence>
<comment type="similarity">
    <text evidence="1">Belongs to the cytochrome P450 family.</text>
</comment>
<dbReference type="PANTHER" id="PTHR46696:SF1">
    <property type="entry name" value="CYTOCHROME P450 YJIB-RELATED"/>
    <property type="match status" value="1"/>
</dbReference>
<evidence type="ECO:0000313" key="2">
    <source>
        <dbReference type="EMBL" id="MFC5139359.1"/>
    </source>
</evidence>
<dbReference type="RefSeq" id="WP_378021646.1">
    <property type="nucleotide sequence ID" value="NZ_JBHSKG010000006.1"/>
</dbReference>
<dbReference type="Proteomes" id="UP001596175">
    <property type="component" value="Unassembled WGS sequence"/>
</dbReference>
<dbReference type="SUPFAM" id="SSF48264">
    <property type="entry name" value="Cytochrome P450"/>
    <property type="match status" value="1"/>
</dbReference>
<name>A0ABV9ZG06_9PSEU</name>
<proteinExistence type="inferred from homology"/>
<reference evidence="3" key="1">
    <citation type="journal article" date="2019" name="Int. J. Syst. Evol. Microbiol.">
        <title>The Global Catalogue of Microorganisms (GCM) 10K type strain sequencing project: providing services to taxonomists for standard genome sequencing and annotation.</title>
        <authorList>
            <consortium name="The Broad Institute Genomics Platform"/>
            <consortium name="The Broad Institute Genome Sequencing Center for Infectious Disease"/>
            <person name="Wu L."/>
            <person name="Ma J."/>
        </authorList>
    </citation>
    <scope>NUCLEOTIDE SEQUENCE [LARGE SCALE GENOMIC DNA]</scope>
    <source>
        <strain evidence="3">XZYJ18</strain>
    </source>
</reference>
<organism evidence="2 3">
    <name type="scientific">Actinomycetospora rhizophila</name>
    <dbReference type="NCBI Taxonomy" id="1416876"/>
    <lineage>
        <taxon>Bacteria</taxon>
        <taxon>Bacillati</taxon>
        <taxon>Actinomycetota</taxon>
        <taxon>Actinomycetes</taxon>
        <taxon>Pseudonocardiales</taxon>
        <taxon>Pseudonocardiaceae</taxon>
        <taxon>Actinomycetospora</taxon>
    </lineage>
</organism>
<dbReference type="InterPro" id="IPR036396">
    <property type="entry name" value="Cyt_P450_sf"/>
</dbReference>
<accession>A0ABV9ZG06</accession>
<dbReference type="Gene3D" id="1.10.630.10">
    <property type="entry name" value="Cytochrome P450"/>
    <property type="match status" value="1"/>
</dbReference>
<gene>
    <name evidence="2" type="ORF">ACFPK1_14045</name>
</gene>